<dbReference type="PANTHER" id="PTHR43521">
    <property type="entry name" value="ALPHA-AMINOADIPIC SEMIALDEHYDE DEHYDROGENASE"/>
    <property type="match status" value="1"/>
</dbReference>
<reference evidence="9 10" key="1">
    <citation type="submission" date="2017-08" db="EMBL/GenBank/DDBJ databases">
        <title>Halomonas alkalisoli sp. nov., isolated from saline alkaline soil.</title>
        <authorList>
            <person name="Wang D."/>
            <person name="Zhang G."/>
        </authorList>
    </citation>
    <scope>NUCLEOTIDE SEQUENCE [LARGE SCALE GENOMIC DNA]</scope>
    <source>
        <strain evidence="9 10">WRN001</strain>
    </source>
</reference>
<proteinExistence type="inferred from homology"/>
<dbReference type="InterPro" id="IPR016163">
    <property type="entry name" value="Ald_DH_C"/>
</dbReference>
<evidence type="ECO:0000256" key="2">
    <source>
        <dbReference type="ARBA" id="ARBA00011881"/>
    </source>
</evidence>
<dbReference type="InterPro" id="IPR016160">
    <property type="entry name" value="Ald_DH_CS_CYS"/>
</dbReference>
<evidence type="ECO:0000313" key="10">
    <source>
        <dbReference type="Proteomes" id="UP000217771"/>
    </source>
</evidence>
<dbReference type="EMBL" id="NSKB01000004">
    <property type="protein sequence ID" value="PAU76858.1"/>
    <property type="molecule type" value="Genomic_DNA"/>
</dbReference>
<evidence type="ECO:0000256" key="5">
    <source>
        <dbReference type="ARBA" id="ARBA00024226"/>
    </source>
</evidence>
<dbReference type="InterPro" id="IPR016161">
    <property type="entry name" value="Ald_DH/histidinol_DH"/>
</dbReference>
<dbReference type="PROSITE" id="PS00687">
    <property type="entry name" value="ALDEHYDE_DEHYDR_GLU"/>
    <property type="match status" value="1"/>
</dbReference>
<protein>
    <recommendedName>
        <fullName evidence="5">aldehyde dehydrogenase (NAD(+))</fullName>
        <ecNumber evidence="5">1.2.1.3</ecNumber>
    </recommendedName>
</protein>
<dbReference type="InterPro" id="IPR016162">
    <property type="entry name" value="Ald_DH_N"/>
</dbReference>
<keyword evidence="4" id="KW-0520">NAD</keyword>
<dbReference type="OrthoDB" id="9812625at2"/>
<dbReference type="CDD" id="cd07097">
    <property type="entry name" value="ALDH_KGSADH-YcbD"/>
    <property type="match status" value="1"/>
</dbReference>
<dbReference type="AlphaFoldDB" id="A0A2A2EW15"/>
<evidence type="ECO:0000259" key="8">
    <source>
        <dbReference type="Pfam" id="PF00171"/>
    </source>
</evidence>
<evidence type="ECO:0000313" key="9">
    <source>
        <dbReference type="EMBL" id="PAU76858.1"/>
    </source>
</evidence>
<dbReference type="InterPro" id="IPR015590">
    <property type="entry name" value="Aldehyde_DH_dom"/>
</dbReference>
<dbReference type="PANTHER" id="PTHR43521:SF1">
    <property type="entry name" value="ALPHA-AMINOADIPIC SEMIALDEHYDE DEHYDROGENASE"/>
    <property type="match status" value="1"/>
</dbReference>
<feature type="domain" description="Aldehyde dehydrogenase" evidence="8">
    <location>
        <begin position="29"/>
        <end position="489"/>
    </location>
</feature>
<dbReference type="SUPFAM" id="SSF53720">
    <property type="entry name" value="ALDH-like"/>
    <property type="match status" value="1"/>
</dbReference>
<sequence>MCSEHANSGSTGMESFSNGAYNNFIGGEWVEGCNYIENINPSNTNDVIGVYSQASRDQVHDACKSAEAEFSVWSRQTAQYRANILDEIGQRILEKKEELGTLLAREEGKPIREAIGEAERAGHIFKFFAGEAIRLGGEVMSSLRTGISVGADRVPIGPVGIITPWNFPIAIPAWKIAPSLAYGCTVVFKPANLVPACAHALTEIFSKCGLNNGEFNLVMGNGSTVGETITSAREISGVSFTGSTDVGKSVSSSCVAHGARFQLEMGGKNPIVVLDDANIERAAEAAIIGAFFQTGQRCTASSRMIVTDGIHDKFIGVVKSKLDDLRIDSALLHDTDIGPAVDSRQYQQDLSYIEVGLSEAKLAWGGKCLERATPDFYIEPALFVETSNEMKINQEEVFGPIASVIRVSNYEEALHVANDTPYGLASSIFTENAKIMNDFRRRSEVGMVMCNLPTAGLDYHAPFGGVKASSYGAREQGTYAREFYTTVKTWYSYDGY</sequence>
<dbReference type="FunFam" id="3.40.605.10:FF:000007">
    <property type="entry name" value="NAD/NADP-dependent betaine aldehyde dehydrogenase"/>
    <property type="match status" value="1"/>
</dbReference>
<comment type="similarity">
    <text evidence="1 7">Belongs to the aldehyde dehydrogenase family.</text>
</comment>
<keyword evidence="10" id="KW-1185">Reference proteome</keyword>
<dbReference type="GO" id="GO:0004029">
    <property type="term" value="F:aldehyde dehydrogenase (NAD+) activity"/>
    <property type="evidence" value="ECO:0007669"/>
    <property type="project" value="UniProtKB-EC"/>
</dbReference>
<feature type="active site" evidence="6">
    <location>
        <position position="264"/>
    </location>
</feature>
<dbReference type="Pfam" id="PF00171">
    <property type="entry name" value="Aldedh"/>
    <property type="match status" value="1"/>
</dbReference>
<dbReference type="Gene3D" id="3.40.605.10">
    <property type="entry name" value="Aldehyde Dehydrogenase, Chain A, domain 1"/>
    <property type="match status" value="1"/>
</dbReference>
<keyword evidence="3 7" id="KW-0560">Oxidoreductase</keyword>
<organism evidence="9 10">
    <name type="scientific">Halomonas salipaludis</name>
    <dbReference type="NCBI Taxonomy" id="2032625"/>
    <lineage>
        <taxon>Bacteria</taxon>
        <taxon>Pseudomonadati</taxon>
        <taxon>Pseudomonadota</taxon>
        <taxon>Gammaproteobacteria</taxon>
        <taxon>Oceanospirillales</taxon>
        <taxon>Halomonadaceae</taxon>
        <taxon>Halomonas</taxon>
    </lineage>
</organism>
<comment type="caution">
    <text evidence="9">The sequence shown here is derived from an EMBL/GenBank/DDBJ whole genome shotgun (WGS) entry which is preliminary data.</text>
</comment>
<dbReference type="InterPro" id="IPR044638">
    <property type="entry name" value="ALDH7A1-like"/>
</dbReference>
<dbReference type="Proteomes" id="UP000217771">
    <property type="component" value="Unassembled WGS sequence"/>
</dbReference>
<dbReference type="InterPro" id="IPR029510">
    <property type="entry name" value="Ald_DH_CS_GLU"/>
</dbReference>
<dbReference type="EC" id="1.2.1.3" evidence="5"/>
<evidence type="ECO:0000256" key="1">
    <source>
        <dbReference type="ARBA" id="ARBA00009986"/>
    </source>
</evidence>
<comment type="subunit">
    <text evidence="2">Homotetramer.</text>
</comment>
<gene>
    <name evidence="9" type="ORF">CK498_12870</name>
</gene>
<dbReference type="PROSITE" id="PS00070">
    <property type="entry name" value="ALDEHYDE_DEHYDR_CYS"/>
    <property type="match status" value="1"/>
</dbReference>
<dbReference type="Gene3D" id="3.40.309.10">
    <property type="entry name" value="Aldehyde Dehydrogenase, Chain A, domain 2"/>
    <property type="match status" value="1"/>
</dbReference>
<name>A0A2A2EW15_9GAMM</name>
<evidence type="ECO:0000256" key="6">
    <source>
        <dbReference type="PROSITE-ProRule" id="PRU10007"/>
    </source>
</evidence>
<evidence type="ECO:0000256" key="4">
    <source>
        <dbReference type="ARBA" id="ARBA00023027"/>
    </source>
</evidence>
<evidence type="ECO:0000256" key="7">
    <source>
        <dbReference type="RuleBase" id="RU003345"/>
    </source>
</evidence>
<evidence type="ECO:0000256" key="3">
    <source>
        <dbReference type="ARBA" id="ARBA00023002"/>
    </source>
</evidence>
<accession>A0A2A2EW15</accession>